<evidence type="ECO:0000313" key="4">
    <source>
        <dbReference type="EMBL" id="KAF0892349.1"/>
    </source>
</evidence>
<protein>
    <submittedName>
        <fullName evidence="4">Uncharacterized protein</fullName>
    </submittedName>
</protein>
<sequence length="280" mass="30043">MAEAECEVDWVMLDFDNHADSSSDDLILTLSSSCTIPAASDSDENDEESDVDGDLEEELPRPPPPRPLSGLFYHTVSTNGPGYLAFNALRRRVRLPRHASVHSASGDLAVLVTFEEPDLEGPTAVLESQPPSPRTLTRRRRGGGLEGRRTDFTGAAAHDDALLHCEIKCNGWLSECGCLRDGGDVLHLLLSYNIAGSGRVAHHGGLAPECISTYCKYGCALLYKAQDEADPLGNVPKSSSNEESVKSTTNKDYSGSSKAPGSNTEDAPSMEKADAEEEHA</sequence>
<dbReference type="PANTHER" id="PTHR15081:SF1">
    <property type="entry name" value="NUCLEAR AUTOANTIGENIC SPERM PROTEIN"/>
    <property type="match status" value="1"/>
</dbReference>
<dbReference type="InterPro" id="IPR051730">
    <property type="entry name" value="NASP-like"/>
</dbReference>
<dbReference type="Proteomes" id="UP000479710">
    <property type="component" value="Unassembled WGS sequence"/>
</dbReference>
<dbReference type="OrthoDB" id="5587616at2759"/>
<reference evidence="4 5" key="1">
    <citation type="submission" date="2019-11" db="EMBL/GenBank/DDBJ databases">
        <title>Whole genome sequence of Oryza granulata.</title>
        <authorList>
            <person name="Li W."/>
        </authorList>
    </citation>
    <scope>NUCLEOTIDE SEQUENCE [LARGE SCALE GENOMIC DNA]</scope>
    <source>
        <strain evidence="5">cv. Menghai</strain>
        <tissue evidence="4">Leaf</tissue>
    </source>
</reference>
<dbReference type="AlphaFoldDB" id="A0A6G1BWG7"/>
<dbReference type="GO" id="GO:0034080">
    <property type="term" value="P:CENP-A containing chromatin assembly"/>
    <property type="evidence" value="ECO:0007669"/>
    <property type="project" value="TreeGrafter"/>
</dbReference>
<feature type="region of interest" description="Disordered" evidence="3">
    <location>
        <begin position="121"/>
        <end position="150"/>
    </location>
</feature>
<accession>A0A6G1BWG7</accession>
<dbReference type="EMBL" id="SPHZ02000011">
    <property type="protein sequence ID" value="KAF0892349.1"/>
    <property type="molecule type" value="Genomic_DNA"/>
</dbReference>
<dbReference type="GO" id="GO:0005654">
    <property type="term" value="C:nucleoplasm"/>
    <property type="evidence" value="ECO:0007669"/>
    <property type="project" value="TreeGrafter"/>
</dbReference>
<comment type="caution">
    <text evidence="4">The sequence shown here is derived from an EMBL/GenBank/DDBJ whole genome shotgun (WGS) entry which is preliminary data.</text>
</comment>
<feature type="compositionally biased region" description="Polar residues" evidence="3">
    <location>
        <begin position="236"/>
        <end position="266"/>
    </location>
</feature>
<feature type="region of interest" description="Disordered" evidence="3">
    <location>
        <begin position="231"/>
        <end position="280"/>
    </location>
</feature>
<organism evidence="4 5">
    <name type="scientific">Oryza meyeriana var. granulata</name>
    <dbReference type="NCBI Taxonomy" id="110450"/>
    <lineage>
        <taxon>Eukaryota</taxon>
        <taxon>Viridiplantae</taxon>
        <taxon>Streptophyta</taxon>
        <taxon>Embryophyta</taxon>
        <taxon>Tracheophyta</taxon>
        <taxon>Spermatophyta</taxon>
        <taxon>Magnoliopsida</taxon>
        <taxon>Liliopsida</taxon>
        <taxon>Poales</taxon>
        <taxon>Poaceae</taxon>
        <taxon>BOP clade</taxon>
        <taxon>Oryzoideae</taxon>
        <taxon>Oryzeae</taxon>
        <taxon>Oryzinae</taxon>
        <taxon>Oryza</taxon>
        <taxon>Oryza meyeriana</taxon>
    </lineage>
</organism>
<keyword evidence="2" id="KW-0802">TPR repeat</keyword>
<dbReference type="GO" id="GO:0042393">
    <property type="term" value="F:histone binding"/>
    <property type="evidence" value="ECO:0007669"/>
    <property type="project" value="TreeGrafter"/>
</dbReference>
<name>A0A6G1BWG7_9ORYZ</name>
<evidence type="ECO:0000256" key="2">
    <source>
        <dbReference type="ARBA" id="ARBA00022803"/>
    </source>
</evidence>
<dbReference type="GO" id="GO:0006335">
    <property type="term" value="P:DNA replication-dependent chromatin assembly"/>
    <property type="evidence" value="ECO:0007669"/>
    <property type="project" value="TreeGrafter"/>
</dbReference>
<keyword evidence="1" id="KW-0677">Repeat</keyword>
<dbReference type="PANTHER" id="PTHR15081">
    <property type="entry name" value="NUCLEAR AUTOANTIGENIC SPERM PROTEIN NASP -RELATED"/>
    <property type="match status" value="1"/>
</dbReference>
<feature type="compositionally biased region" description="Basic and acidic residues" evidence="3">
    <location>
        <begin position="269"/>
        <end position="280"/>
    </location>
</feature>
<evidence type="ECO:0000256" key="3">
    <source>
        <dbReference type="SAM" id="MobiDB-lite"/>
    </source>
</evidence>
<feature type="compositionally biased region" description="Acidic residues" evidence="3">
    <location>
        <begin position="41"/>
        <end position="57"/>
    </location>
</feature>
<keyword evidence="5" id="KW-1185">Reference proteome</keyword>
<feature type="region of interest" description="Disordered" evidence="3">
    <location>
        <begin position="36"/>
        <end position="71"/>
    </location>
</feature>
<proteinExistence type="predicted"/>
<evidence type="ECO:0000256" key="1">
    <source>
        <dbReference type="ARBA" id="ARBA00022737"/>
    </source>
</evidence>
<gene>
    <name evidence="4" type="ORF">E2562_015428</name>
</gene>
<evidence type="ECO:0000313" key="5">
    <source>
        <dbReference type="Proteomes" id="UP000479710"/>
    </source>
</evidence>